<dbReference type="Proteomes" id="UP000051451">
    <property type="component" value="Unassembled WGS sequence"/>
</dbReference>
<keyword evidence="8" id="KW-1185">Reference proteome</keyword>
<dbReference type="InterPro" id="IPR007324">
    <property type="entry name" value="Sugar-bd_dom_put"/>
</dbReference>
<evidence type="ECO:0000259" key="5">
    <source>
        <dbReference type="Pfam" id="PF04198"/>
    </source>
</evidence>
<dbReference type="SUPFAM" id="SSF46785">
    <property type="entry name" value="Winged helix' DNA-binding domain"/>
    <property type="match status" value="1"/>
</dbReference>
<dbReference type="Pfam" id="PF04198">
    <property type="entry name" value="Sugar-bind"/>
    <property type="match status" value="1"/>
</dbReference>
<dbReference type="Gene3D" id="1.10.10.10">
    <property type="entry name" value="Winged helix-like DNA-binding domain superfamily/Winged helix DNA-binding domain"/>
    <property type="match status" value="1"/>
</dbReference>
<dbReference type="InterPro" id="IPR051054">
    <property type="entry name" value="SorC_transcr_regulators"/>
</dbReference>
<dbReference type="Pfam" id="PF21715">
    <property type="entry name" value="CggR_N"/>
    <property type="match status" value="1"/>
</dbReference>
<dbReference type="Gene3D" id="3.40.50.1360">
    <property type="match status" value="1"/>
</dbReference>
<evidence type="ECO:0000256" key="3">
    <source>
        <dbReference type="ARBA" id="ARBA00023125"/>
    </source>
</evidence>
<protein>
    <submittedName>
        <fullName evidence="7">Central glycolyticproteinregulator</fullName>
    </submittedName>
</protein>
<name>A0A0R1VL11_9LACO</name>
<dbReference type="GeneID" id="98318724"/>
<dbReference type="OrthoDB" id="9793820at2"/>
<comment type="similarity">
    <text evidence="1">Belongs to the SorC transcriptional regulatory family.</text>
</comment>
<gene>
    <name evidence="7" type="ORF">FC89_GL000690</name>
</gene>
<evidence type="ECO:0000259" key="6">
    <source>
        <dbReference type="Pfam" id="PF21715"/>
    </source>
</evidence>
<accession>A0A0R1VL11</accession>
<proteinExistence type="inferred from homology"/>
<dbReference type="RefSeq" id="WP_057871453.1">
    <property type="nucleotide sequence ID" value="NZ_AZGB01000015.1"/>
</dbReference>
<feature type="domain" description="CggR N-terminal DNA binding" evidence="6">
    <location>
        <begin position="19"/>
        <end position="87"/>
    </location>
</feature>
<keyword evidence="4" id="KW-0804">Transcription</keyword>
<sequence>MNQELDWIEQLAPDMIETMVQRFMIIRHIYWAQPVGRRTLAQEVGLTERVLRTETDFLKQQGLIEATRSGMIITGQGHAVLQGLSSLIDELADIHQQEEELAKTLGIARCLIVTGNTDKQTKVIEAMGKLVNDALDRLLPVGRSVIAVMGGTTMAEIAHCLTAKLSEKRDLVFVPARGGIGETVAIQANSVSSMMARQAGGKHRALYVPEQLSRQAYAPLLKEPSIQQVIQLIRNSDVVIHSIGQAIKMARRRDMDTEVVTMLQNKQAVGEAFGYFFDEAGQIVYKIPRIGVQLRDLTKMKYVIAVAGGSSKAKAIVAYMKHAPSQTWLITDEGAAKMILKK</sequence>
<feature type="domain" description="Sugar-binding" evidence="5">
    <location>
        <begin position="94"/>
        <end position="341"/>
    </location>
</feature>
<dbReference type="InterPro" id="IPR037171">
    <property type="entry name" value="NagB/RpiA_transferase-like"/>
</dbReference>
<dbReference type="GO" id="GO:0003677">
    <property type="term" value="F:DNA binding"/>
    <property type="evidence" value="ECO:0007669"/>
    <property type="project" value="UniProtKB-KW"/>
</dbReference>
<evidence type="ECO:0000256" key="1">
    <source>
        <dbReference type="ARBA" id="ARBA00010466"/>
    </source>
</evidence>
<organism evidence="7 8">
    <name type="scientific">Liquorilactobacillus ghanensis DSM 18630</name>
    <dbReference type="NCBI Taxonomy" id="1423750"/>
    <lineage>
        <taxon>Bacteria</taxon>
        <taxon>Bacillati</taxon>
        <taxon>Bacillota</taxon>
        <taxon>Bacilli</taxon>
        <taxon>Lactobacillales</taxon>
        <taxon>Lactobacillaceae</taxon>
        <taxon>Liquorilactobacillus</taxon>
    </lineage>
</organism>
<dbReference type="EMBL" id="AZGB01000015">
    <property type="protein sequence ID" value="KRM06542.1"/>
    <property type="molecule type" value="Genomic_DNA"/>
</dbReference>
<dbReference type="SUPFAM" id="SSF100950">
    <property type="entry name" value="NagB/RpiA/CoA transferase-like"/>
    <property type="match status" value="1"/>
</dbReference>
<evidence type="ECO:0000313" key="8">
    <source>
        <dbReference type="Proteomes" id="UP000051451"/>
    </source>
</evidence>
<dbReference type="PATRIC" id="fig|1423750.3.peg.710"/>
<evidence type="ECO:0000313" key="7">
    <source>
        <dbReference type="EMBL" id="KRM06542.1"/>
    </source>
</evidence>
<dbReference type="InterPro" id="IPR036390">
    <property type="entry name" value="WH_DNA-bd_sf"/>
</dbReference>
<reference evidence="7 8" key="1">
    <citation type="journal article" date="2015" name="Genome Announc.">
        <title>Expanding the biotechnology potential of lactobacilli through comparative genomics of 213 strains and associated genera.</title>
        <authorList>
            <person name="Sun Z."/>
            <person name="Harris H.M."/>
            <person name="McCann A."/>
            <person name="Guo C."/>
            <person name="Argimon S."/>
            <person name="Zhang W."/>
            <person name="Yang X."/>
            <person name="Jeffery I.B."/>
            <person name="Cooney J.C."/>
            <person name="Kagawa T.F."/>
            <person name="Liu W."/>
            <person name="Song Y."/>
            <person name="Salvetti E."/>
            <person name="Wrobel A."/>
            <person name="Rasinkangas P."/>
            <person name="Parkhill J."/>
            <person name="Rea M.C."/>
            <person name="O'Sullivan O."/>
            <person name="Ritari J."/>
            <person name="Douillard F.P."/>
            <person name="Paul Ross R."/>
            <person name="Yang R."/>
            <person name="Briner A.E."/>
            <person name="Felis G.E."/>
            <person name="de Vos W.M."/>
            <person name="Barrangou R."/>
            <person name="Klaenhammer T.R."/>
            <person name="Caufield P.W."/>
            <person name="Cui Y."/>
            <person name="Zhang H."/>
            <person name="O'Toole P.W."/>
        </authorList>
    </citation>
    <scope>NUCLEOTIDE SEQUENCE [LARGE SCALE GENOMIC DNA]</scope>
    <source>
        <strain evidence="7 8">DSM 18630</strain>
    </source>
</reference>
<dbReference type="PANTHER" id="PTHR34294:SF5">
    <property type="entry name" value="CENTRAL GLYCOLYTIC GENES REGULATOR"/>
    <property type="match status" value="1"/>
</dbReference>
<dbReference type="GO" id="GO:0030246">
    <property type="term" value="F:carbohydrate binding"/>
    <property type="evidence" value="ECO:0007669"/>
    <property type="project" value="InterPro"/>
</dbReference>
<dbReference type="InterPro" id="IPR048715">
    <property type="entry name" value="CggR_N"/>
</dbReference>
<dbReference type="STRING" id="1423750.FC89_GL000690"/>
<dbReference type="InterPro" id="IPR036388">
    <property type="entry name" value="WH-like_DNA-bd_sf"/>
</dbReference>
<evidence type="ECO:0000256" key="2">
    <source>
        <dbReference type="ARBA" id="ARBA00023015"/>
    </source>
</evidence>
<keyword evidence="3" id="KW-0238">DNA-binding</keyword>
<comment type="caution">
    <text evidence="7">The sequence shown here is derived from an EMBL/GenBank/DDBJ whole genome shotgun (WGS) entry which is preliminary data.</text>
</comment>
<dbReference type="AlphaFoldDB" id="A0A0R1VL11"/>
<dbReference type="PANTHER" id="PTHR34294">
    <property type="entry name" value="TRANSCRIPTIONAL REGULATOR-RELATED"/>
    <property type="match status" value="1"/>
</dbReference>
<keyword evidence="2" id="KW-0805">Transcription regulation</keyword>
<evidence type="ECO:0000256" key="4">
    <source>
        <dbReference type="ARBA" id="ARBA00023163"/>
    </source>
</evidence>